<evidence type="ECO:0008006" key="3">
    <source>
        <dbReference type="Google" id="ProtNLM"/>
    </source>
</evidence>
<name>A0ABS5F143_9PROT</name>
<dbReference type="Proteomes" id="UP001196870">
    <property type="component" value="Unassembled WGS sequence"/>
</dbReference>
<sequence>MNQISYRTVTLQKGPDLYSFQLIEIGEDGTERRLLTEFATEEEARIAQRALRQLQLAEDAARRIGPANEP</sequence>
<protein>
    <recommendedName>
        <fullName evidence="3">WGR domain-containing protein</fullName>
    </recommendedName>
</protein>
<keyword evidence="2" id="KW-1185">Reference proteome</keyword>
<gene>
    <name evidence="1" type="ORF">GXW71_18075</name>
</gene>
<accession>A0ABS5F143</accession>
<reference evidence="2" key="1">
    <citation type="journal article" date="2021" name="Syst. Appl. Microbiol.">
        <title>Roseomonas hellenica sp. nov., isolated from roots of wild-growing Alkanna tinctoria.</title>
        <authorList>
            <person name="Rat A."/>
            <person name="Naranjo H.D."/>
            <person name="Lebbe L."/>
            <person name="Cnockaert M."/>
            <person name="Krigas N."/>
            <person name="Grigoriadou K."/>
            <person name="Maloupa E."/>
            <person name="Willems A."/>
        </authorList>
    </citation>
    <scope>NUCLEOTIDE SEQUENCE [LARGE SCALE GENOMIC DNA]</scope>
    <source>
        <strain evidence="2">LMG 31523</strain>
    </source>
</reference>
<evidence type="ECO:0000313" key="2">
    <source>
        <dbReference type="Proteomes" id="UP001196870"/>
    </source>
</evidence>
<dbReference type="RefSeq" id="WP_211853948.1">
    <property type="nucleotide sequence ID" value="NZ_JAAGBB010000021.1"/>
</dbReference>
<organism evidence="1 2">
    <name type="scientific">Plastoroseomonas hellenica</name>
    <dbReference type="NCBI Taxonomy" id="2687306"/>
    <lineage>
        <taxon>Bacteria</taxon>
        <taxon>Pseudomonadati</taxon>
        <taxon>Pseudomonadota</taxon>
        <taxon>Alphaproteobacteria</taxon>
        <taxon>Acetobacterales</taxon>
        <taxon>Acetobacteraceae</taxon>
        <taxon>Plastoroseomonas</taxon>
    </lineage>
</organism>
<dbReference type="EMBL" id="JAAGBB010000021">
    <property type="protein sequence ID" value="MBR0666275.1"/>
    <property type="molecule type" value="Genomic_DNA"/>
</dbReference>
<evidence type="ECO:0000313" key="1">
    <source>
        <dbReference type="EMBL" id="MBR0666275.1"/>
    </source>
</evidence>
<comment type="caution">
    <text evidence="1">The sequence shown here is derived from an EMBL/GenBank/DDBJ whole genome shotgun (WGS) entry which is preliminary data.</text>
</comment>
<proteinExistence type="predicted"/>